<dbReference type="Pfam" id="PF14099">
    <property type="entry name" value="Polysacc_lyase"/>
    <property type="match status" value="1"/>
</dbReference>
<organism evidence="1 2">
    <name type="scientific">Peteryoungia ipomoeae</name>
    <dbReference type="NCBI Taxonomy" id="1210932"/>
    <lineage>
        <taxon>Bacteria</taxon>
        <taxon>Pseudomonadati</taxon>
        <taxon>Pseudomonadota</taxon>
        <taxon>Alphaproteobacteria</taxon>
        <taxon>Hyphomicrobiales</taxon>
        <taxon>Rhizobiaceae</taxon>
        <taxon>Peteryoungia</taxon>
    </lineage>
</organism>
<dbReference type="RefSeq" id="WP_136597742.1">
    <property type="nucleotide sequence ID" value="NZ_STGV01000002.1"/>
</dbReference>
<evidence type="ECO:0000313" key="2">
    <source>
        <dbReference type="Proteomes" id="UP000308828"/>
    </source>
</evidence>
<comment type="caution">
    <text evidence="1">The sequence shown here is derived from an EMBL/GenBank/DDBJ whole genome shotgun (WGS) entry which is preliminary data.</text>
</comment>
<name>A0A4S8P4A4_9HYPH</name>
<sequence>MGALHWNALILYGVVGAVGLTAASLPIDSYTPAFLVEAGTPARSVELQDAGIFRFHVDKNDCGERNGFNDCDHDRERAELTSLADKLPLNQQPSGGMRYKARIYFPNTFEHPRGGMGVTVFQIKVPGSHPALDLFLRDSGDLRVKMDHAYKLDRWDSKQSKSRQPVIIPANRLKGRWHDIDITAYWADNKRGNVAISVNGKRVFSYKGANAIGADAVYVKHGVYRWDVDKDPNRKGTEVLFRDVSVSPASGSSSLRLTPGTKVALRTSQAYPVE</sequence>
<proteinExistence type="predicted"/>
<keyword evidence="2" id="KW-1185">Reference proteome</keyword>
<reference evidence="1 2" key="1">
    <citation type="submission" date="2019-04" db="EMBL/GenBank/DDBJ databases">
        <title>Genome sequence of strain shin9-1.</title>
        <authorList>
            <person name="Gao J."/>
            <person name="Sun J."/>
        </authorList>
    </citation>
    <scope>NUCLEOTIDE SEQUENCE [LARGE SCALE GENOMIC DNA]</scope>
    <source>
        <strain evidence="2">shin9-1</strain>
    </source>
</reference>
<dbReference type="EMBL" id="STGV01000002">
    <property type="protein sequence ID" value="THV23642.1"/>
    <property type="molecule type" value="Genomic_DNA"/>
</dbReference>
<protein>
    <submittedName>
        <fullName evidence="1">Uncharacterized protein</fullName>
    </submittedName>
</protein>
<dbReference type="OrthoDB" id="118830at2"/>
<dbReference type="AlphaFoldDB" id="A0A4S8P4A4"/>
<evidence type="ECO:0000313" key="1">
    <source>
        <dbReference type="EMBL" id="THV23642.1"/>
    </source>
</evidence>
<dbReference type="Proteomes" id="UP000308828">
    <property type="component" value="Unassembled WGS sequence"/>
</dbReference>
<gene>
    <name evidence="1" type="ORF">FAA97_06520</name>
</gene>
<accession>A0A4S8P4A4</accession>
<dbReference type="Gene3D" id="2.60.120.200">
    <property type="match status" value="1"/>
</dbReference>
<dbReference type="InterPro" id="IPR025975">
    <property type="entry name" value="Polysacc_lyase"/>
</dbReference>